<dbReference type="Proteomes" id="UP000789920">
    <property type="component" value="Unassembled WGS sequence"/>
</dbReference>
<evidence type="ECO:0000313" key="1">
    <source>
        <dbReference type="EMBL" id="CAG8787636.1"/>
    </source>
</evidence>
<reference evidence="1" key="1">
    <citation type="submission" date="2021-06" db="EMBL/GenBank/DDBJ databases">
        <authorList>
            <person name="Kallberg Y."/>
            <person name="Tangrot J."/>
            <person name="Rosling A."/>
        </authorList>
    </citation>
    <scope>NUCLEOTIDE SEQUENCE</scope>
    <source>
        <strain evidence="1">MA461A</strain>
    </source>
</reference>
<proteinExistence type="predicted"/>
<comment type="caution">
    <text evidence="1">The sequence shown here is derived from an EMBL/GenBank/DDBJ whole genome shotgun (WGS) entry which is preliminary data.</text>
</comment>
<evidence type="ECO:0000313" key="2">
    <source>
        <dbReference type="Proteomes" id="UP000789920"/>
    </source>
</evidence>
<organism evidence="1 2">
    <name type="scientific">Racocetra persica</name>
    <dbReference type="NCBI Taxonomy" id="160502"/>
    <lineage>
        <taxon>Eukaryota</taxon>
        <taxon>Fungi</taxon>
        <taxon>Fungi incertae sedis</taxon>
        <taxon>Mucoromycota</taxon>
        <taxon>Glomeromycotina</taxon>
        <taxon>Glomeromycetes</taxon>
        <taxon>Diversisporales</taxon>
        <taxon>Gigasporaceae</taxon>
        <taxon>Racocetra</taxon>
    </lineage>
</organism>
<accession>A0ACA9RCB5</accession>
<dbReference type="EMBL" id="CAJVQC010049457">
    <property type="protein sequence ID" value="CAG8787636.1"/>
    <property type="molecule type" value="Genomic_DNA"/>
</dbReference>
<sequence length="43" mass="5246">SYSARTVSMNYVMIMHIKLHFIHTNLENNIKDVYDLLRQFFEL</sequence>
<feature type="non-terminal residue" evidence="1">
    <location>
        <position position="1"/>
    </location>
</feature>
<name>A0ACA9RCB5_9GLOM</name>
<gene>
    <name evidence="1" type="ORF">RPERSI_LOCUS18573</name>
</gene>
<protein>
    <submittedName>
        <fullName evidence="1">34789_t:CDS:1</fullName>
    </submittedName>
</protein>
<keyword evidence="2" id="KW-1185">Reference proteome</keyword>